<evidence type="ECO:0000313" key="2">
    <source>
        <dbReference type="Proteomes" id="UP000502179"/>
    </source>
</evidence>
<name>A0A6G7PWW6_9BACT</name>
<keyword evidence="1" id="KW-0378">Hydrolase</keyword>
<reference evidence="1 2" key="1">
    <citation type="submission" date="2020-02" db="EMBL/GenBank/DDBJ databases">
        <title>Genome analysis of Thermosulfuriphilus ammonigenes ST65T, an anaerobic thermophilic chemolithoautotrophic bacterium isolated from a deep-sea hydrothermal vent.</title>
        <authorList>
            <person name="Slobodkina G."/>
            <person name="Allioux M."/>
            <person name="Merkel A."/>
            <person name="Alain K."/>
            <person name="Jebbar M."/>
            <person name="Slobodkin A."/>
        </authorList>
    </citation>
    <scope>NUCLEOTIDE SEQUENCE [LARGE SCALE GENOMIC DNA]</scope>
    <source>
        <strain evidence="1 2">ST65</strain>
    </source>
</reference>
<keyword evidence="1" id="KW-0031">Aminopeptidase</keyword>
<dbReference type="PANTHER" id="PTHR46112:SF2">
    <property type="entry name" value="XAA-PRO AMINOPEPTIDASE P-RELATED"/>
    <property type="match status" value="1"/>
</dbReference>
<dbReference type="InterPro" id="IPR050659">
    <property type="entry name" value="Peptidase_M24B"/>
</dbReference>
<gene>
    <name evidence="1" type="ORF">G4V39_07260</name>
</gene>
<dbReference type="GO" id="GO:0004177">
    <property type="term" value="F:aminopeptidase activity"/>
    <property type="evidence" value="ECO:0007669"/>
    <property type="project" value="UniProtKB-KW"/>
</dbReference>
<dbReference type="AlphaFoldDB" id="A0A6G7PWW6"/>
<dbReference type="KEGG" id="tav:G4V39_07260"/>
<accession>A0A6G7PWW6</accession>
<proteinExistence type="predicted"/>
<dbReference type="SUPFAM" id="SSF55920">
    <property type="entry name" value="Creatinase/aminopeptidase"/>
    <property type="match status" value="1"/>
</dbReference>
<dbReference type="CDD" id="cd01066">
    <property type="entry name" value="APP_MetAP"/>
    <property type="match status" value="1"/>
</dbReference>
<evidence type="ECO:0000313" key="1">
    <source>
        <dbReference type="EMBL" id="QIJ72077.1"/>
    </source>
</evidence>
<dbReference type="InterPro" id="IPR029149">
    <property type="entry name" value="Creatin/AminoP/Spt16_N"/>
</dbReference>
<organism evidence="1 2">
    <name type="scientific">Thermosulfuriphilus ammonigenes</name>
    <dbReference type="NCBI Taxonomy" id="1936021"/>
    <lineage>
        <taxon>Bacteria</taxon>
        <taxon>Pseudomonadati</taxon>
        <taxon>Thermodesulfobacteriota</taxon>
        <taxon>Thermodesulfobacteria</taxon>
        <taxon>Thermodesulfobacteriales</taxon>
        <taxon>Thermodesulfobacteriaceae</taxon>
        <taxon>Thermosulfuriphilus</taxon>
    </lineage>
</organism>
<dbReference type="PANTHER" id="PTHR46112">
    <property type="entry name" value="AMINOPEPTIDASE"/>
    <property type="match status" value="1"/>
</dbReference>
<dbReference type="EMBL" id="CP048877">
    <property type="protein sequence ID" value="QIJ72077.1"/>
    <property type="molecule type" value="Genomic_DNA"/>
</dbReference>
<dbReference type="Pfam" id="PF01321">
    <property type="entry name" value="Creatinase_N"/>
    <property type="match status" value="1"/>
</dbReference>
<sequence>MTTVAPEEIARRLEKFREALAREQIDLAIVRTPVNLLYLSGSIQDGHLIISPEREPLYLVWRVPERARSESPIEVWSIKSFKELPHLIALADLPSPRRLGLEFRLPHSQILLYQRLFPQAEICDISHSLRLLRACKSPWELERLRQAGKQLAEVVAEVPRILREGMTELELAAELEARLRRRGHPGYLRMHGWNQEIHFGHILFGPSGTVSAYVNMPSGGYGPNYALPHGAGWQRLRRQEPLSIDLAGCVEGYMVDQTRLFALEGLPSKALAAYDLVEEIMHMVEEHLRPGEFCEAIYHLALKRIEASPWAEGFMGLGSAKVSFLGHGIGLEIDEYPFLAKSSPFVLEAGMVVAVEPKIHLPDIGLVGLEDTFVVTEAGPERLTLSERGPKIIPI</sequence>
<dbReference type="RefSeq" id="WP_166032294.1">
    <property type="nucleotide sequence ID" value="NZ_CP048877.1"/>
</dbReference>
<keyword evidence="2" id="KW-1185">Reference proteome</keyword>
<protein>
    <submittedName>
        <fullName evidence="1">Aminopeptidase P family protein</fullName>
    </submittedName>
</protein>
<keyword evidence="1" id="KW-0645">Protease</keyword>
<dbReference type="InterPro" id="IPR036005">
    <property type="entry name" value="Creatinase/aminopeptidase-like"/>
</dbReference>
<dbReference type="Proteomes" id="UP000502179">
    <property type="component" value="Chromosome"/>
</dbReference>
<dbReference type="SUPFAM" id="SSF53092">
    <property type="entry name" value="Creatinase/prolidase N-terminal domain"/>
    <property type="match status" value="1"/>
</dbReference>
<dbReference type="Gene3D" id="3.90.230.10">
    <property type="entry name" value="Creatinase/methionine aminopeptidase superfamily"/>
    <property type="match status" value="1"/>
</dbReference>
<dbReference type="Gene3D" id="3.40.350.10">
    <property type="entry name" value="Creatinase/prolidase N-terminal domain"/>
    <property type="match status" value="1"/>
</dbReference>
<dbReference type="InterPro" id="IPR000587">
    <property type="entry name" value="Creatinase_N"/>
</dbReference>
<dbReference type="InterPro" id="IPR000994">
    <property type="entry name" value="Pept_M24"/>
</dbReference>
<dbReference type="Pfam" id="PF00557">
    <property type="entry name" value="Peptidase_M24"/>
    <property type="match status" value="1"/>
</dbReference>